<accession>A0A3N6PF13</accession>
<dbReference type="Pfam" id="PF08486">
    <property type="entry name" value="SpoIID"/>
    <property type="match status" value="1"/>
</dbReference>
<reference evidence="2 3" key="1">
    <citation type="journal article" date="2018" name="ACS Chem. Biol.">
        <title>Ketoreductase domain dysfunction expands chemodiversity: malyngamide biosynthesis in the cyanobacterium Okeania hirsuta.</title>
        <authorList>
            <person name="Moss N.A."/>
            <person name="Leao T."/>
            <person name="Rankin M."/>
            <person name="McCullough T.M."/>
            <person name="Qu P."/>
            <person name="Korobeynikov A."/>
            <person name="Smith J.L."/>
            <person name="Gerwick L."/>
            <person name="Gerwick W.H."/>
        </authorList>
    </citation>
    <scope>NUCLEOTIDE SEQUENCE [LARGE SCALE GENOMIC DNA]</scope>
    <source>
        <strain evidence="2 3">PAB10Feb10-1</strain>
    </source>
</reference>
<dbReference type="GO" id="GO:0030288">
    <property type="term" value="C:outer membrane-bounded periplasmic space"/>
    <property type="evidence" value="ECO:0007669"/>
    <property type="project" value="TreeGrafter"/>
</dbReference>
<comment type="caution">
    <text evidence="2">The sequence shown here is derived from an EMBL/GenBank/DDBJ whole genome shotgun (WGS) entry which is preliminary data.</text>
</comment>
<proteinExistence type="predicted"/>
<dbReference type="InterPro" id="IPR051922">
    <property type="entry name" value="Bact_Sporulation_Assoc"/>
</dbReference>
<dbReference type="InterPro" id="IPR013486">
    <property type="entry name" value="SpoIID/LytB"/>
</dbReference>
<dbReference type="OrthoDB" id="501259at2"/>
<evidence type="ECO:0000313" key="3">
    <source>
        <dbReference type="Proteomes" id="UP000269154"/>
    </source>
</evidence>
<protein>
    <submittedName>
        <fullName evidence="2">SpoIID/LytB domain-containing protein</fullName>
    </submittedName>
</protein>
<gene>
    <name evidence="2" type="ORF">D5R40_23490</name>
</gene>
<sequence length="541" mass="61999">MQTKIYKKYFTHKLIPITILITALLLGLYKRPAEALEESNRLLKIGVIQRFGTKTTDKITLRATPGDQLTLSFKTPVGKETLTTEKVELKIKMRPQEKALLKERLILSSHRSYENAEEDAQLWKNKGIEVEVTQPGRWKVWAKREVYKTPLLRRWLLESLQANSNTNVYLDLEVLKQRPTAYWEMNGYTYHRHELDITAGKDIILVNNQFNQDTAIPEERRYAGSLKLQPNAYGSYTLVNNIPIETYIRGVVPHELGAWPPKASLEAQAILARTYALRNLHRFVADNYELCANTHCQVYKGLDVYPETDEAVAATRGKVLTYEDELIDAVYFAVSGGVTADFNDLWNGTERPYLRPVVDSANNIWDLSTNSLADEQNFRKFMSLQKGFNEEGWIEFRWREVVSLPGIVSYLKSYFREKKSPFAQIETVKNVEVTERSLAGRVLKMTVETDKGIIELNKDEVQNAFWVPWSTLFYLDPIYKPDKTLWGYSFVGGGFGHGVGFSQKGSIKLAELGWSSDRILSFYFPGTEIQPLSESVTFGQK</sequence>
<name>A0A3N6PF13_9CYAN</name>
<dbReference type="EMBL" id="RCBY01000170">
    <property type="protein sequence ID" value="RQH31160.1"/>
    <property type="molecule type" value="Genomic_DNA"/>
</dbReference>
<evidence type="ECO:0000259" key="1">
    <source>
        <dbReference type="Pfam" id="PF08486"/>
    </source>
</evidence>
<evidence type="ECO:0000313" key="2">
    <source>
        <dbReference type="EMBL" id="RQH31160.1"/>
    </source>
</evidence>
<dbReference type="PANTHER" id="PTHR30032">
    <property type="entry name" value="N-ACETYLMURAMOYL-L-ALANINE AMIDASE-RELATED"/>
    <property type="match status" value="1"/>
</dbReference>
<dbReference type="Proteomes" id="UP000269154">
    <property type="component" value="Unassembled WGS sequence"/>
</dbReference>
<organism evidence="2 3">
    <name type="scientific">Okeania hirsuta</name>
    <dbReference type="NCBI Taxonomy" id="1458930"/>
    <lineage>
        <taxon>Bacteria</taxon>
        <taxon>Bacillati</taxon>
        <taxon>Cyanobacteriota</taxon>
        <taxon>Cyanophyceae</taxon>
        <taxon>Oscillatoriophycideae</taxon>
        <taxon>Oscillatoriales</taxon>
        <taxon>Microcoleaceae</taxon>
        <taxon>Okeania</taxon>
    </lineage>
</organism>
<dbReference type="InterPro" id="IPR013693">
    <property type="entry name" value="SpoIID/LytB_N"/>
</dbReference>
<keyword evidence="3" id="KW-1185">Reference proteome</keyword>
<feature type="domain" description="Sporulation stage II protein D amidase enhancer LytB N-terminal" evidence="1">
    <location>
        <begin position="234"/>
        <end position="322"/>
    </location>
</feature>
<dbReference type="NCBIfam" id="TIGR02669">
    <property type="entry name" value="SpoIID_LytB"/>
    <property type="match status" value="1"/>
</dbReference>
<dbReference type="PANTHER" id="PTHR30032:SF4">
    <property type="entry name" value="AMIDASE ENHANCER"/>
    <property type="match status" value="1"/>
</dbReference>
<dbReference type="RefSeq" id="WP_124155273.1">
    <property type="nucleotide sequence ID" value="NZ_CAWOLW010000080.1"/>
</dbReference>
<dbReference type="GO" id="GO:0030435">
    <property type="term" value="P:sporulation resulting in formation of a cellular spore"/>
    <property type="evidence" value="ECO:0007669"/>
    <property type="project" value="InterPro"/>
</dbReference>
<dbReference type="AlphaFoldDB" id="A0A3N6PF13"/>